<comment type="similarity">
    <text evidence="2 10">Belongs to the ABC-4 integral membrane protein family. FtsX subfamily.</text>
</comment>
<keyword evidence="5 10" id="KW-0132">Cell division</keyword>
<dbReference type="InterPro" id="IPR040690">
    <property type="entry name" value="FtsX_ECD"/>
</dbReference>
<evidence type="ECO:0000256" key="9">
    <source>
        <dbReference type="ARBA" id="ARBA00023306"/>
    </source>
</evidence>
<keyword evidence="15" id="KW-1185">Reference proteome</keyword>
<dbReference type="InterPro" id="IPR058204">
    <property type="entry name" value="FtsX_firmicutes-type"/>
</dbReference>
<dbReference type="PANTHER" id="PTHR47755:SF1">
    <property type="entry name" value="CELL DIVISION PROTEIN FTSX"/>
    <property type="match status" value="1"/>
</dbReference>
<evidence type="ECO:0000256" key="11">
    <source>
        <dbReference type="SAM" id="Phobius"/>
    </source>
</evidence>
<comment type="function">
    <text evidence="10">Part of the ABC transporter FtsEX involved in asymmetric cellular division facilitating the initiation of sporulation.</text>
</comment>
<dbReference type="EMBL" id="JAPQES010000004">
    <property type="protein sequence ID" value="MCY6371275.1"/>
    <property type="molecule type" value="Genomic_DNA"/>
</dbReference>
<comment type="caution">
    <text evidence="14">The sequence shown here is derived from an EMBL/GenBank/DDBJ whole genome shotgun (WGS) entry which is preliminary data.</text>
</comment>
<evidence type="ECO:0000256" key="7">
    <source>
        <dbReference type="ARBA" id="ARBA00022989"/>
    </source>
</evidence>
<dbReference type="InterPro" id="IPR003838">
    <property type="entry name" value="ABC3_permease_C"/>
</dbReference>
<evidence type="ECO:0000256" key="5">
    <source>
        <dbReference type="ARBA" id="ARBA00022618"/>
    </source>
</evidence>
<evidence type="ECO:0000259" key="12">
    <source>
        <dbReference type="Pfam" id="PF02687"/>
    </source>
</evidence>
<evidence type="ECO:0000256" key="8">
    <source>
        <dbReference type="ARBA" id="ARBA00023136"/>
    </source>
</evidence>
<keyword evidence="7 11" id="KW-1133">Transmembrane helix</keyword>
<feature type="domain" description="FtsX extracellular" evidence="13">
    <location>
        <begin position="59"/>
        <end position="153"/>
    </location>
</feature>
<sequence length="296" mass="32720">MKISTLKYFSIDALRSLKRNKTLSAASIITVALTLFMFGIFLLTMLNASRIVRNVESKLEVQVFLKEEVSGSDKTSIEETVKAIDGVVEVKFETKEQALEKFKEQLGEKNKDLLQGFDKENPLPESYIVKVKSPEIVETVVSKTENKSGVKEVAANRDLVDRIASFTNGIKWLGIAALVILIPISLLLIGNTIKLAVYSRKREIGIMKFVGATDGFIRWPFIIEGVTIGLVGSLISTILLNYSYKFAYHKLSSAIGMLNLVSPAYVVGNVLWIFVLAGIIIGGLGSIISIRKFLRV</sequence>
<dbReference type="PANTHER" id="PTHR47755">
    <property type="entry name" value="CELL DIVISION PROTEIN FTSX"/>
    <property type="match status" value="1"/>
</dbReference>
<comment type="subcellular location">
    <subcellularLocation>
        <location evidence="1">Cell membrane</location>
        <topology evidence="1">Multi-pass membrane protein</topology>
    </subcellularLocation>
</comment>
<protein>
    <recommendedName>
        <fullName evidence="3 10">Cell division protein FtsX</fullName>
    </recommendedName>
</protein>
<dbReference type="Gene3D" id="3.30.70.3040">
    <property type="match status" value="1"/>
</dbReference>
<evidence type="ECO:0000256" key="3">
    <source>
        <dbReference type="ARBA" id="ARBA00021907"/>
    </source>
</evidence>
<accession>A0ABT4CQE9</accession>
<evidence type="ECO:0000256" key="6">
    <source>
        <dbReference type="ARBA" id="ARBA00022692"/>
    </source>
</evidence>
<dbReference type="InterPro" id="IPR004513">
    <property type="entry name" value="FtsX"/>
</dbReference>
<feature type="transmembrane region" description="Helical" evidence="11">
    <location>
        <begin position="264"/>
        <end position="290"/>
    </location>
</feature>
<keyword evidence="4 10" id="KW-1003">Cell membrane</keyword>
<dbReference type="PIRSF" id="PIRSF003097">
    <property type="entry name" value="FtsX"/>
    <property type="match status" value="1"/>
</dbReference>
<dbReference type="Pfam" id="PF18075">
    <property type="entry name" value="FtsX_ECD"/>
    <property type="match status" value="1"/>
</dbReference>
<dbReference type="NCBIfam" id="NF038347">
    <property type="entry name" value="FtsX_Gpos"/>
    <property type="match status" value="1"/>
</dbReference>
<feature type="transmembrane region" description="Helical" evidence="11">
    <location>
        <begin position="172"/>
        <end position="198"/>
    </location>
</feature>
<keyword evidence="6 11" id="KW-0812">Transmembrane</keyword>
<evidence type="ECO:0000259" key="13">
    <source>
        <dbReference type="Pfam" id="PF18075"/>
    </source>
</evidence>
<name>A0ABT4CQE9_9CLOT</name>
<evidence type="ECO:0000256" key="10">
    <source>
        <dbReference type="PIRNR" id="PIRNR003097"/>
    </source>
</evidence>
<dbReference type="Pfam" id="PF02687">
    <property type="entry name" value="FtsX"/>
    <property type="match status" value="1"/>
</dbReference>
<evidence type="ECO:0000256" key="2">
    <source>
        <dbReference type="ARBA" id="ARBA00007379"/>
    </source>
</evidence>
<dbReference type="RefSeq" id="WP_268050145.1">
    <property type="nucleotide sequence ID" value="NZ_JAPQES010000004.1"/>
</dbReference>
<feature type="transmembrane region" description="Helical" evidence="11">
    <location>
        <begin position="219"/>
        <end position="244"/>
    </location>
</feature>
<keyword evidence="9 10" id="KW-0131">Cell cycle</keyword>
<organism evidence="14 15">
    <name type="scientific">Clostridium ganghwense</name>
    <dbReference type="NCBI Taxonomy" id="312089"/>
    <lineage>
        <taxon>Bacteria</taxon>
        <taxon>Bacillati</taxon>
        <taxon>Bacillota</taxon>
        <taxon>Clostridia</taxon>
        <taxon>Eubacteriales</taxon>
        <taxon>Clostridiaceae</taxon>
        <taxon>Clostridium</taxon>
    </lineage>
</organism>
<keyword evidence="8 10" id="KW-0472">Membrane</keyword>
<dbReference type="Proteomes" id="UP001079657">
    <property type="component" value="Unassembled WGS sequence"/>
</dbReference>
<evidence type="ECO:0000256" key="1">
    <source>
        <dbReference type="ARBA" id="ARBA00004651"/>
    </source>
</evidence>
<gene>
    <name evidence="14" type="primary">ftsX</name>
    <name evidence="14" type="ORF">OXH55_11565</name>
</gene>
<feature type="transmembrane region" description="Helical" evidence="11">
    <location>
        <begin position="23"/>
        <end position="46"/>
    </location>
</feature>
<evidence type="ECO:0000313" key="15">
    <source>
        <dbReference type="Proteomes" id="UP001079657"/>
    </source>
</evidence>
<feature type="domain" description="ABC3 transporter permease C-terminal" evidence="12">
    <location>
        <begin position="176"/>
        <end position="295"/>
    </location>
</feature>
<evidence type="ECO:0000256" key="4">
    <source>
        <dbReference type="ARBA" id="ARBA00022475"/>
    </source>
</evidence>
<proteinExistence type="inferred from homology"/>
<evidence type="ECO:0000313" key="14">
    <source>
        <dbReference type="EMBL" id="MCY6371275.1"/>
    </source>
</evidence>
<reference evidence="14" key="1">
    <citation type="submission" date="2022-12" db="EMBL/GenBank/DDBJ databases">
        <authorList>
            <person name="Wang J."/>
        </authorList>
    </citation>
    <scope>NUCLEOTIDE SEQUENCE</scope>
    <source>
        <strain evidence="14">HY-42-06</strain>
    </source>
</reference>